<keyword evidence="3" id="KW-1185">Reference proteome</keyword>
<name>A0A6A7AKL8_9PLEO</name>
<feature type="compositionally biased region" description="Acidic residues" evidence="1">
    <location>
        <begin position="166"/>
        <end position="178"/>
    </location>
</feature>
<evidence type="ECO:0000313" key="2">
    <source>
        <dbReference type="EMBL" id="KAF2833219.1"/>
    </source>
</evidence>
<dbReference type="EMBL" id="MU006216">
    <property type="protein sequence ID" value="KAF2833219.1"/>
    <property type="molecule type" value="Genomic_DNA"/>
</dbReference>
<dbReference type="Proteomes" id="UP000799424">
    <property type="component" value="Unassembled WGS sequence"/>
</dbReference>
<organism evidence="2 3">
    <name type="scientific">Ophiobolus disseminans</name>
    <dbReference type="NCBI Taxonomy" id="1469910"/>
    <lineage>
        <taxon>Eukaryota</taxon>
        <taxon>Fungi</taxon>
        <taxon>Dikarya</taxon>
        <taxon>Ascomycota</taxon>
        <taxon>Pezizomycotina</taxon>
        <taxon>Dothideomycetes</taxon>
        <taxon>Pleosporomycetidae</taxon>
        <taxon>Pleosporales</taxon>
        <taxon>Pleosporineae</taxon>
        <taxon>Phaeosphaeriaceae</taxon>
        <taxon>Ophiobolus</taxon>
    </lineage>
</organism>
<evidence type="ECO:0000256" key="1">
    <source>
        <dbReference type="SAM" id="MobiDB-lite"/>
    </source>
</evidence>
<feature type="region of interest" description="Disordered" evidence="1">
    <location>
        <begin position="147"/>
        <end position="179"/>
    </location>
</feature>
<evidence type="ECO:0000313" key="3">
    <source>
        <dbReference type="Proteomes" id="UP000799424"/>
    </source>
</evidence>
<reference evidence="2" key="1">
    <citation type="journal article" date="2020" name="Stud. Mycol.">
        <title>101 Dothideomycetes genomes: a test case for predicting lifestyles and emergence of pathogens.</title>
        <authorList>
            <person name="Haridas S."/>
            <person name="Albert R."/>
            <person name="Binder M."/>
            <person name="Bloem J."/>
            <person name="Labutti K."/>
            <person name="Salamov A."/>
            <person name="Andreopoulos B."/>
            <person name="Baker S."/>
            <person name="Barry K."/>
            <person name="Bills G."/>
            <person name="Bluhm B."/>
            <person name="Cannon C."/>
            <person name="Castanera R."/>
            <person name="Culley D."/>
            <person name="Daum C."/>
            <person name="Ezra D."/>
            <person name="Gonzalez J."/>
            <person name="Henrissat B."/>
            <person name="Kuo A."/>
            <person name="Liang C."/>
            <person name="Lipzen A."/>
            <person name="Lutzoni F."/>
            <person name="Magnuson J."/>
            <person name="Mondo S."/>
            <person name="Nolan M."/>
            <person name="Ohm R."/>
            <person name="Pangilinan J."/>
            <person name="Park H.-J."/>
            <person name="Ramirez L."/>
            <person name="Alfaro M."/>
            <person name="Sun H."/>
            <person name="Tritt A."/>
            <person name="Yoshinaga Y."/>
            <person name="Zwiers L.-H."/>
            <person name="Turgeon B."/>
            <person name="Goodwin S."/>
            <person name="Spatafora J."/>
            <person name="Crous P."/>
            <person name="Grigoriev I."/>
        </authorList>
    </citation>
    <scope>NUCLEOTIDE SEQUENCE</scope>
    <source>
        <strain evidence="2">CBS 113818</strain>
    </source>
</reference>
<sequence length="289" mass="32958">MPPKAANKQTRPSKSFDSKSKMAALLGLDVWLGGWLVKPLWDLFEARFLDTPLSQPSRKIPDFTDVCDQITSGEGHGKRRYLKEKSNPQYDNALDWYAWLMFWLVNANELDHKGCFFGRRKSRDDMRKDVYYFIIWAKRKHHRDVKAVAAGKTQRRTAKQPVTPSEESEDESEDEIDMDPTKGTAAVRWRYGLSYELEMLVSRDRILVEGFCGYSPEGFTTEVKTRFELGLHGQQLGALVAHNGVGFRAAQLRTLETGEPILIFFDTLSSDVKLPDDVQRVTISGISCT</sequence>
<accession>A0A6A7AKL8</accession>
<dbReference type="OrthoDB" id="3765054at2759"/>
<gene>
    <name evidence="2" type="ORF">CC86DRAFT_6647</name>
</gene>
<dbReference type="AlphaFoldDB" id="A0A6A7AKL8"/>
<protein>
    <submittedName>
        <fullName evidence="2">Uncharacterized protein</fullName>
    </submittedName>
</protein>
<proteinExistence type="predicted"/>